<dbReference type="PANTHER" id="PTHR13696">
    <property type="entry name" value="P-LOOP CONTAINING NUCLEOSIDE TRIPHOSPHATE HYDROLASE"/>
    <property type="match status" value="1"/>
</dbReference>
<feature type="domain" description="AAA" evidence="2">
    <location>
        <begin position="59"/>
        <end position="240"/>
    </location>
</feature>
<accession>A0ABV4JAF3</accession>
<dbReference type="Pfam" id="PF13614">
    <property type="entry name" value="AAA_31"/>
    <property type="match status" value="1"/>
</dbReference>
<keyword evidence="4" id="KW-1185">Reference proteome</keyword>
<dbReference type="InterPro" id="IPR027417">
    <property type="entry name" value="P-loop_NTPase"/>
</dbReference>
<evidence type="ECO:0000256" key="1">
    <source>
        <dbReference type="SAM" id="MobiDB-lite"/>
    </source>
</evidence>
<dbReference type="InterPro" id="IPR025669">
    <property type="entry name" value="AAA_dom"/>
</dbReference>
<name>A0ABV4JAF3_9ACTN</name>
<dbReference type="PANTHER" id="PTHR13696:SF52">
    <property type="entry name" value="PARA FAMILY PROTEIN CT_582"/>
    <property type="match status" value="1"/>
</dbReference>
<protein>
    <submittedName>
        <fullName evidence="3">ParA family protein</fullName>
    </submittedName>
</protein>
<comment type="caution">
    <text evidence="3">The sequence shown here is derived from an EMBL/GenBank/DDBJ whole genome shotgun (WGS) entry which is preliminary data.</text>
</comment>
<proteinExistence type="predicted"/>
<organism evidence="3 4">
    <name type="scientific">Streptomyces pimonensis</name>
    <dbReference type="NCBI Taxonomy" id="2860288"/>
    <lineage>
        <taxon>Bacteria</taxon>
        <taxon>Bacillati</taxon>
        <taxon>Actinomycetota</taxon>
        <taxon>Actinomycetes</taxon>
        <taxon>Kitasatosporales</taxon>
        <taxon>Streptomycetaceae</taxon>
        <taxon>Streptomyces</taxon>
    </lineage>
</organism>
<dbReference type="CDD" id="cd02042">
    <property type="entry name" value="ParAB_family"/>
    <property type="match status" value="1"/>
</dbReference>
<reference evidence="3 4" key="1">
    <citation type="journal article" date="2021" name="Res Sq">
        <title>Streptomyces Pimoensis sp. nov., Isolated From the Taklimakan Desert in Xinjiang, China.</title>
        <authorList>
            <person name="Zhang P."/>
            <person name="Luo X."/>
            <person name="Luo X."/>
            <person name="Liu Z."/>
            <person name="Xia Z."/>
            <person name="Wan C."/>
            <person name="zhang L."/>
        </authorList>
    </citation>
    <scope>NUCLEOTIDE SEQUENCE [LARGE SCALE GENOMIC DNA]</scope>
    <source>
        <strain evidence="3 4">TRM75549</strain>
    </source>
</reference>
<evidence type="ECO:0000313" key="4">
    <source>
        <dbReference type="Proteomes" id="UP001567537"/>
    </source>
</evidence>
<evidence type="ECO:0000259" key="2">
    <source>
        <dbReference type="Pfam" id="PF13614"/>
    </source>
</evidence>
<evidence type="ECO:0000313" key="3">
    <source>
        <dbReference type="EMBL" id="MEZ3182967.1"/>
    </source>
</evidence>
<gene>
    <name evidence="3" type="ORF">KYY02_31205</name>
</gene>
<dbReference type="RefSeq" id="WP_371244196.1">
    <property type="nucleotide sequence ID" value="NZ_JAHWZY010000059.1"/>
</dbReference>
<dbReference type="EMBL" id="JAHWZY010000059">
    <property type="protein sequence ID" value="MEZ3182967.1"/>
    <property type="molecule type" value="Genomic_DNA"/>
</dbReference>
<dbReference type="InterPro" id="IPR050678">
    <property type="entry name" value="DNA_Partitioning_ATPase"/>
</dbReference>
<dbReference type="Proteomes" id="UP001567537">
    <property type="component" value="Unassembled WGS sequence"/>
</dbReference>
<dbReference type="Gene3D" id="3.40.50.300">
    <property type="entry name" value="P-loop containing nucleotide triphosphate hydrolases"/>
    <property type="match status" value="1"/>
</dbReference>
<sequence length="318" mass="33997">MESPGAHPDQGPRTALPPLDSPPGDRLEVVTAWNADTPYQAWRPQILVPATFRQASAPRVFVVVNQKGGAGKTTSTVELAAAWAAAGYRVRVIDADHQEAALSAWLLPQYPEDSPRHSLRSVFFEDCTLAEATYPTRFAGVDMVPSGTDLQRVEYERPIGAEQALADALAQEMEEAGGRAPYDVTLIDAAPSLGLVTVAALTAGDEALVPIKVGGLDMKGMASLHKTIRSVQRKTNPKLRVGAVLLTAWDKSSFARQLAAQVSEDYPEAAVIPIRRSVRAAEAPLTEQPIRLYAPDAAPAGDYDQAAGVILPTRETTA</sequence>
<feature type="region of interest" description="Disordered" evidence="1">
    <location>
        <begin position="1"/>
        <end position="24"/>
    </location>
</feature>
<dbReference type="SUPFAM" id="SSF52540">
    <property type="entry name" value="P-loop containing nucleoside triphosphate hydrolases"/>
    <property type="match status" value="1"/>
</dbReference>